<dbReference type="Gene3D" id="1.10.10.10">
    <property type="entry name" value="Winged helix-like DNA-binding domain superfamily/Winged helix DNA-binding domain"/>
    <property type="match status" value="1"/>
</dbReference>
<dbReference type="FunFam" id="1.10.10.10:FF:000001">
    <property type="entry name" value="LysR family transcriptional regulator"/>
    <property type="match status" value="1"/>
</dbReference>
<keyword evidence="3" id="KW-0238">DNA-binding</keyword>
<evidence type="ECO:0000256" key="3">
    <source>
        <dbReference type="ARBA" id="ARBA00023125"/>
    </source>
</evidence>
<dbReference type="CDD" id="cd08414">
    <property type="entry name" value="PBP2_LTTR_aromatics_like"/>
    <property type="match status" value="1"/>
</dbReference>
<dbReference type="Pfam" id="PF03466">
    <property type="entry name" value="LysR_substrate"/>
    <property type="match status" value="1"/>
</dbReference>
<dbReference type="EMBL" id="FCOJ02000009">
    <property type="protein sequence ID" value="SAK52564.1"/>
    <property type="molecule type" value="Genomic_DNA"/>
</dbReference>
<dbReference type="InterPro" id="IPR005119">
    <property type="entry name" value="LysR_subst-bd"/>
</dbReference>
<name>A0A158A3Z0_9BURK</name>
<protein>
    <submittedName>
        <fullName evidence="6">LysR family transcriptional regulator</fullName>
    </submittedName>
</protein>
<evidence type="ECO:0000259" key="5">
    <source>
        <dbReference type="PROSITE" id="PS50931"/>
    </source>
</evidence>
<keyword evidence="7" id="KW-1185">Reference proteome</keyword>
<dbReference type="InterPro" id="IPR036390">
    <property type="entry name" value="WH_DNA-bd_sf"/>
</dbReference>
<evidence type="ECO:0000313" key="6">
    <source>
        <dbReference type="EMBL" id="SAK52564.1"/>
    </source>
</evidence>
<organism evidence="6 7">
    <name type="scientific">Caballeronia glebae</name>
    <dbReference type="NCBI Taxonomy" id="1777143"/>
    <lineage>
        <taxon>Bacteria</taxon>
        <taxon>Pseudomonadati</taxon>
        <taxon>Pseudomonadota</taxon>
        <taxon>Betaproteobacteria</taxon>
        <taxon>Burkholderiales</taxon>
        <taxon>Burkholderiaceae</taxon>
        <taxon>Caballeronia</taxon>
    </lineage>
</organism>
<dbReference type="GO" id="GO:0003700">
    <property type="term" value="F:DNA-binding transcription factor activity"/>
    <property type="evidence" value="ECO:0007669"/>
    <property type="project" value="InterPro"/>
</dbReference>
<evidence type="ECO:0000256" key="2">
    <source>
        <dbReference type="ARBA" id="ARBA00023015"/>
    </source>
</evidence>
<dbReference type="InterPro" id="IPR000847">
    <property type="entry name" value="LysR_HTH_N"/>
</dbReference>
<comment type="caution">
    <text evidence="6">The sequence shown here is derived from an EMBL/GenBank/DDBJ whole genome shotgun (WGS) entry which is preliminary data.</text>
</comment>
<comment type="similarity">
    <text evidence="1">Belongs to the LysR transcriptional regulatory family.</text>
</comment>
<dbReference type="PANTHER" id="PTHR30346:SF0">
    <property type="entry name" value="HCA OPERON TRANSCRIPTIONAL ACTIVATOR HCAR"/>
    <property type="match status" value="1"/>
</dbReference>
<feature type="domain" description="HTH lysR-type" evidence="5">
    <location>
        <begin position="29"/>
        <end position="86"/>
    </location>
</feature>
<accession>A0A158A3Z0</accession>
<dbReference type="GO" id="GO:0032993">
    <property type="term" value="C:protein-DNA complex"/>
    <property type="evidence" value="ECO:0007669"/>
    <property type="project" value="TreeGrafter"/>
</dbReference>
<sequence>MCLIRFTNQRIRCRRLYVRGANMTTIDFRLIRQLWMFLAVAEEKHFGRAAARLNMSQPPLTEQIKVLEQSLKLSLFDRSRRGTQLSAAGAAILPAVRQFADQLERLERVVREVAAGQTGVLHVGAITSAMLETVPAVLAALKRVHPELTVFIREIDSVEAIPALEAGELDVAFVRLDGKVGHGISTLPLAEDRLAVAVPRNHPLADVPRVRLRSLADESLIMSSRQVSPAYFDFLTAVCQSHGFAPRVLHEVRSVMSQIAFVGCGQGLALVPASMQKLASENVVIRPLQERIMVVTAALAWNPSRHHPMVDAVVAWARRANGGQ</sequence>
<keyword evidence="2" id="KW-0805">Transcription regulation</keyword>
<dbReference type="SUPFAM" id="SSF53850">
    <property type="entry name" value="Periplasmic binding protein-like II"/>
    <property type="match status" value="1"/>
</dbReference>
<gene>
    <name evidence="6" type="ORF">AWB82_01689</name>
</gene>
<dbReference type="Pfam" id="PF00126">
    <property type="entry name" value="HTH_1"/>
    <property type="match status" value="1"/>
</dbReference>
<dbReference type="GO" id="GO:0003677">
    <property type="term" value="F:DNA binding"/>
    <property type="evidence" value="ECO:0007669"/>
    <property type="project" value="UniProtKB-KW"/>
</dbReference>
<reference evidence="6" key="1">
    <citation type="submission" date="2016-01" db="EMBL/GenBank/DDBJ databases">
        <authorList>
            <person name="Peeters C."/>
        </authorList>
    </citation>
    <scope>NUCLEOTIDE SEQUENCE [LARGE SCALE GENOMIC DNA]</scope>
    <source>
        <strain evidence="6">LMG 29325</strain>
    </source>
</reference>
<dbReference type="PRINTS" id="PR00039">
    <property type="entry name" value="HTHLYSR"/>
</dbReference>
<evidence type="ECO:0000256" key="4">
    <source>
        <dbReference type="ARBA" id="ARBA00023163"/>
    </source>
</evidence>
<proteinExistence type="inferred from homology"/>
<dbReference type="Proteomes" id="UP000054596">
    <property type="component" value="Unassembled WGS sequence"/>
</dbReference>
<dbReference type="AlphaFoldDB" id="A0A158A3Z0"/>
<dbReference type="SUPFAM" id="SSF46785">
    <property type="entry name" value="Winged helix' DNA-binding domain"/>
    <property type="match status" value="1"/>
</dbReference>
<dbReference type="PROSITE" id="PS50931">
    <property type="entry name" value="HTH_LYSR"/>
    <property type="match status" value="1"/>
</dbReference>
<evidence type="ECO:0000256" key="1">
    <source>
        <dbReference type="ARBA" id="ARBA00009437"/>
    </source>
</evidence>
<dbReference type="PANTHER" id="PTHR30346">
    <property type="entry name" value="TRANSCRIPTIONAL DUAL REGULATOR HCAR-RELATED"/>
    <property type="match status" value="1"/>
</dbReference>
<evidence type="ECO:0000313" key="7">
    <source>
        <dbReference type="Proteomes" id="UP000054596"/>
    </source>
</evidence>
<dbReference type="STRING" id="1777143.AWB82_01689"/>
<keyword evidence="4" id="KW-0804">Transcription</keyword>
<dbReference type="Gene3D" id="3.40.190.10">
    <property type="entry name" value="Periplasmic binding protein-like II"/>
    <property type="match status" value="2"/>
</dbReference>
<dbReference type="InterPro" id="IPR036388">
    <property type="entry name" value="WH-like_DNA-bd_sf"/>
</dbReference>